<gene>
    <name evidence="4" type="ORF">G6047_15985</name>
</gene>
<evidence type="ECO:0000313" key="4">
    <source>
        <dbReference type="EMBL" id="NMH29540.1"/>
    </source>
</evidence>
<feature type="signal peptide" evidence="2">
    <location>
        <begin position="1"/>
        <end position="21"/>
    </location>
</feature>
<name>A0A972FXN5_9FLAO</name>
<dbReference type="EMBL" id="JAAMPU010000108">
    <property type="protein sequence ID" value="NMH29540.1"/>
    <property type="molecule type" value="Genomic_DNA"/>
</dbReference>
<feature type="domain" description="Secretion system C-terminal sorting" evidence="3">
    <location>
        <begin position="334"/>
        <end position="410"/>
    </location>
</feature>
<keyword evidence="5" id="KW-1185">Reference proteome</keyword>
<reference evidence="4" key="1">
    <citation type="submission" date="2020-02" db="EMBL/GenBank/DDBJ databases">
        <title>Flavobacterium sp. genome.</title>
        <authorList>
            <person name="Jung H.S."/>
            <person name="Baek J.H."/>
            <person name="Jeon C.O."/>
        </authorList>
    </citation>
    <scope>NUCLEOTIDE SEQUENCE</scope>
    <source>
        <strain evidence="4">SE-s28</strain>
    </source>
</reference>
<keyword evidence="1 2" id="KW-0732">Signal</keyword>
<dbReference type="InterPro" id="IPR026444">
    <property type="entry name" value="Secre_tail"/>
</dbReference>
<evidence type="ECO:0000256" key="1">
    <source>
        <dbReference type="ARBA" id="ARBA00022729"/>
    </source>
</evidence>
<feature type="chain" id="PRO_5036939272" evidence="2">
    <location>
        <begin position="22"/>
        <end position="412"/>
    </location>
</feature>
<sequence length="412" mass="45330">MKKRILLSAMGLLGLTMSAQSVPGSVAMGAGYANQVYYKLSNQATNSYPSSSWDIAFNRQSAFDIGIRSNDHKGISVFEASADLNDWATIDVTQEATWTHLYNSETAWETGSFDSGSATYGWGEYNSVTHHVYGTVIFVLKYADATYKKLRIDDFWGGYTFTYSSWDGTAWSADTTTTVANSTNTTQLYNYFSLQDNAAVVAEPASTDWDFVFTKYLTDIMGDGSMMYSVTGALHHKDIQVAQNDEANGTDTSALEYSADINTIGYDWKTFNMGTFTYDVNSDMAFYVKYLNGTVYRLVFNTFEGSSTGVITFNSEDVTDQLSTVDQTAVTFGVFPNPSRDKKINIVYDAASSTAKNSINIYNLNGSKVYASELASAGFNNTSVDLTSLSSGVYVLEFVSGDFKEVKKIVLQ</sequence>
<comment type="caution">
    <text evidence="4">The sequence shown here is derived from an EMBL/GenBank/DDBJ whole genome shotgun (WGS) entry which is preliminary data.</text>
</comment>
<dbReference type="NCBIfam" id="TIGR04183">
    <property type="entry name" value="Por_Secre_tail"/>
    <property type="match status" value="1"/>
</dbReference>
<dbReference type="Proteomes" id="UP000712080">
    <property type="component" value="Unassembled WGS sequence"/>
</dbReference>
<evidence type="ECO:0000256" key="2">
    <source>
        <dbReference type="SAM" id="SignalP"/>
    </source>
</evidence>
<proteinExistence type="predicted"/>
<dbReference type="AlphaFoldDB" id="A0A972FXN5"/>
<dbReference type="RefSeq" id="WP_169528627.1">
    <property type="nucleotide sequence ID" value="NZ_JAAMPU010000108.1"/>
</dbReference>
<accession>A0A972FXN5</accession>
<evidence type="ECO:0000259" key="3">
    <source>
        <dbReference type="Pfam" id="PF18962"/>
    </source>
</evidence>
<evidence type="ECO:0000313" key="5">
    <source>
        <dbReference type="Proteomes" id="UP000712080"/>
    </source>
</evidence>
<protein>
    <submittedName>
        <fullName evidence="4">T9SS type A sorting domain-containing protein</fullName>
    </submittedName>
</protein>
<dbReference type="Pfam" id="PF18962">
    <property type="entry name" value="Por_Secre_tail"/>
    <property type="match status" value="1"/>
</dbReference>
<organism evidence="4 5">
    <name type="scientific">Flavobacterium silvaticum</name>
    <dbReference type="NCBI Taxonomy" id="1852020"/>
    <lineage>
        <taxon>Bacteria</taxon>
        <taxon>Pseudomonadati</taxon>
        <taxon>Bacteroidota</taxon>
        <taxon>Flavobacteriia</taxon>
        <taxon>Flavobacteriales</taxon>
        <taxon>Flavobacteriaceae</taxon>
        <taxon>Flavobacterium</taxon>
    </lineage>
</organism>